<sequence length="169" mass="19263">MIDLELKSERLINAPQGKIYVLDGVKKLKIIYTDKDGEGKAKILNLERPFNTFMDLPQGAWIENIKLFIADAYFQLLDERNIYSYCLYMIDARYNDGGRGKKGACIRSFSKDVPKDSEFFEFEIKGDGIAKGDYKYSIAEEVSLAKEYGKNTKADMITGCDMSLDSEFL</sequence>
<organism evidence="1">
    <name type="scientific">bioreactor metagenome</name>
    <dbReference type="NCBI Taxonomy" id="1076179"/>
    <lineage>
        <taxon>unclassified sequences</taxon>
        <taxon>metagenomes</taxon>
        <taxon>ecological metagenomes</taxon>
    </lineage>
</organism>
<name>A0A645EZ60_9ZZZZ</name>
<gene>
    <name evidence="1" type="ORF">SDC9_154587</name>
</gene>
<accession>A0A645EZ60</accession>
<evidence type="ECO:0000313" key="1">
    <source>
        <dbReference type="EMBL" id="MPN07321.1"/>
    </source>
</evidence>
<dbReference type="AlphaFoldDB" id="A0A645EZ60"/>
<reference evidence="1" key="1">
    <citation type="submission" date="2019-08" db="EMBL/GenBank/DDBJ databases">
        <authorList>
            <person name="Kucharzyk K."/>
            <person name="Murdoch R.W."/>
            <person name="Higgins S."/>
            <person name="Loffler F."/>
        </authorList>
    </citation>
    <scope>NUCLEOTIDE SEQUENCE</scope>
</reference>
<dbReference type="EMBL" id="VSSQ01053280">
    <property type="protein sequence ID" value="MPN07321.1"/>
    <property type="molecule type" value="Genomic_DNA"/>
</dbReference>
<protein>
    <submittedName>
        <fullName evidence="1">Uncharacterized protein</fullName>
    </submittedName>
</protein>
<proteinExistence type="predicted"/>
<comment type="caution">
    <text evidence="1">The sequence shown here is derived from an EMBL/GenBank/DDBJ whole genome shotgun (WGS) entry which is preliminary data.</text>
</comment>